<dbReference type="CDD" id="cd00090">
    <property type="entry name" value="HTH_ARSR"/>
    <property type="match status" value="1"/>
</dbReference>
<dbReference type="Gene3D" id="1.10.10.10">
    <property type="entry name" value="Winged helix-like DNA-binding domain superfamily/Winged helix DNA-binding domain"/>
    <property type="match status" value="1"/>
</dbReference>
<feature type="domain" description="HTH arsR-type" evidence="1">
    <location>
        <begin position="1"/>
        <end position="71"/>
    </location>
</feature>
<dbReference type="InterPro" id="IPR036390">
    <property type="entry name" value="WH_DNA-bd_sf"/>
</dbReference>
<evidence type="ECO:0000313" key="2">
    <source>
        <dbReference type="EMBL" id="MFC4297579.1"/>
    </source>
</evidence>
<proteinExistence type="predicted"/>
<dbReference type="SUPFAM" id="SSF46785">
    <property type="entry name" value="Winged helix' DNA-binding domain"/>
    <property type="match status" value="1"/>
</dbReference>
<evidence type="ECO:0000313" key="3">
    <source>
        <dbReference type="Proteomes" id="UP001595756"/>
    </source>
</evidence>
<dbReference type="PROSITE" id="PS50987">
    <property type="entry name" value="HTH_ARSR_2"/>
    <property type="match status" value="1"/>
</dbReference>
<dbReference type="PANTHER" id="PTHR39168">
    <property type="entry name" value="TRANSCRIPTIONAL REGULATOR-RELATED"/>
    <property type="match status" value="1"/>
</dbReference>
<accession>A0ABV8RWB4</accession>
<name>A0ABV8RWB4_9BURK</name>
<sequence length="210" mass="23057">MDSEFADHLVAQVAAAIAEVGASTASAHLAKLKEQNLVEVLAQGRHRYYSIGDPRVAAALEALMVLASSRPRPFVPTTPQRLRLARTCYDHMAGTLAVALHDKLFEMGWLQRRRGDEGDYDLTADGERGFAALGVDVDGMRKRRRRLACGCLDWSERRPHLGGAAGAALLEAVLRQRWASKDLDSRGLRFTPRGREALARHFGVPADFGV</sequence>
<comment type="caution">
    <text evidence="2">The sequence shown here is derived from an EMBL/GenBank/DDBJ whole genome shotgun (WGS) entry which is preliminary data.</text>
</comment>
<dbReference type="SMART" id="SM00418">
    <property type="entry name" value="HTH_ARSR"/>
    <property type="match status" value="1"/>
</dbReference>
<dbReference type="InterPro" id="IPR036388">
    <property type="entry name" value="WH-like_DNA-bd_sf"/>
</dbReference>
<reference evidence="3" key="1">
    <citation type="journal article" date="2019" name="Int. J. Syst. Evol. Microbiol.">
        <title>The Global Catalogue of Microorganisms (GCM) 10K type strain sequencing project: providing services to taxonomists for standard genome sequencing and annotation.</title>
        <authorList>
            <consortium name="The Broad Institute Genomics Platform"/>
            <consortium name="The Broad Institute Genome Sequencing Center for Infectious Disease"/>
            <person name="Wu L."/>
            <person name="Ma J."/>
        </authorList>
    </citation>
    <scope>NUCLEOTIDE SEQUENCE [LARGE SCALE GENOMIC DNA]</scope>
    <source>
        <strain evidence="3">CGMCC 1.19029</strain>
    </source>
</reference>
<keyword evidence="3" id="KW-1185">Reference proteome</keyword>
<protein>
    <submittedName>
        <fullName evidence="2">Winged helix-turn-helix domain-containing protein</fullName>
    </submittedName>
</protein>
<evidence type="ECO:0000259" key="1">
    <source>
        <dbReference type="PROSITE" id="PS50987"/>
    </source>
</evidence>
<dbReference type="InterPro" id="IPR011991">
    <property type="entry name" value="ArsR-like_HTH"/>
</dbReference>
<dbReference type="Proteomes" id="UP001595756">
    <property type="component" value="Unassembled WGS sequence"/>
</dbReference>
<dbReference type="RefSeq" id="WP_376812137.1">
    <property type="nucleotide sequence ID" value="NZ_JBHSDY010000003.1"/>
</dbReference>
<gene>
    <name evidence="2" type="ORF">ACFO0J_05940</name>
</gene>
<dbReference type="InterPro" id="IPR052543">
    <property type="entry name" value="HTH_Metal-responsive_Reg"/>
</dbReference>
<dbReference type="InterPro" id="IPR001845">
    <property type="entry name" value="HTH_ArsR_DNA-bd_dom"/>
</dbReference>
<dbReference type="PANTHER" id="PTHR39168:SF1">
    <property type="entry name" value="TRANSCRIPTIONAL REGULATORY PROTEIN"/>
    <property type="match status" value="1"/>
</dbReference>
<organism evidence="2 3">
    <name type="scientific">Castellaniella hirudinis</name>
    <dbReference type="NCBI Taxonomy" id="1144617"/>
    <lineage>
        <taxon>Bacteria</taxon>
        <taxon>Pseudomonadati</taxon>
        <taxon>Pseudomonadota</taxon>
        <taxon>Betaproteobacteria</taxon>
        <taxon>Burkholderiales</taxon>
        <taxon>Alcaligenaceae</taxon>
        <taxon>Castellaniella</taxon>
    </lineage>
</organism>
<dbReference type="EMBL" id="JBHSDY010000003">
    <property type="protein sequence ID" value="MFC4297579.1"/>
    <property type="molecule type" value="Genomic_DNA"/>
</dbReference>